<sequence>MSRRRLWWDIKYGTGAPEGLAVKKQLDGLALSEQQWRGRPLTIKQCITDWFSGHEQRGRQRQWMGLRGQQLLHALSVGSCPVNLLLSMTALLVCIH</sequence>
<dbReference type="AlphaFoldDB" id="A0AAV7QF26"/>
<protein>
    <submittedName>
        <fullName evidence="2">Uncharacterized protein</fullName>
    </submittedName>
</protein>
<proteinExistence type="predicted"/>
<keyword evidence="1" id="KW-1133">Transmembrane helix</keyword>
<dbReference type="EMBL" id="JANPWB010000010">
    <property type="protein sequence ID" value="KAJ1137740.1"/>
    <property type="molecule type" value="Genomic_DNA"/>
</dbReference>
<comment type="caution">
    <text evidence="2">The sequence shown here is derived from an EMBL/GenBank/DDBJ whole genome shotgun (WGS) entry which is preliminary data.</text>
</comment>
<evidence type="ECO:0000313" key="2">
    <source>
        <dbReference type="EMBL" id="KAJ1137740.1"/>
    </source>
</evidence>
<reference evidence="2" key="1">
    <citation type="journal article" date="2022" name="bioRxiv">
        <title>Sequencing and chromosome-scale assembly of the giantPleurodeles waltlgenome.</title>
        <authorList>
            <person name="Brown T."/>
            <person name="Elewa A."/>
            <person name="Iarovenko S."/>
            <person name="Subramanian E."/>
            <person name="Araus A.J."/>
            <person name="Petzold A."/>
            <person name="Susuki M."/>
            <person name="Suzuki K.-i.T."/>
            <person name="Hayashi T."/>
            <person name="Toyoda A."/>
            <person name="Oliveira C."/>
            <person name="Osipova E."/>
            <person name="Leigh N.D."/>
            <person name="Simon A."/>
            <person name="Yun M.H."/>
        </authorList>
    </citation>
    <scope>NUCLEOTIDE SEQUENCE</scope>
    <source>
        <strain evidence="2">20211129_DDA</strain>
        <tissue evidence="2">Liver</tissue>
    </source>
</reference>
<evidence type="ECO:0000313" key="3">
    <source>
        <dbReference type="Proteomes" id="UP001066276"/>
    </source>
</evidence>
<feature type="transmembrane region" description="Helical" evidence="1">
    <location>
        <begin position="71"/>
        <end position="93"/>
    </location>
</feature>
<organism evidence="2 3">
    <name type="scientific">Pleurodeles waltl</name>
    <name type="common">Iberian ribbed newt</name>
    <dbReference type="NCBI Taxonomy" id="8319"/>
    <lineage>
        <taxon>Eukaryota</taxon>
        <taxon>Metazoa</taxon>
        <taxon>Chordata</taxon>
        <taxon>Craniata</taxon>
        <taxon>Vertebrata</taxon>
        <taxon>Euteleostomi</taxon>
        <taxon>Amphibia</taxon>
        <taxon>Batrachia</taxon>
        <taxon>Caudata</taxon>
        <taxon>Salamandroidea</taxon>
        <taxon>Salamandridae</taxon>
        <taxon>Pleurodelinae</taxon>
        <taxon>Pleurodeles</taxon>
    </lineage>
</organism>
<keyword evidence="3" id="KW-1185">Reference proteome</keyword>
<name>A0AAV7QF26_PLEWA</name>
<evidence type="ECO:0000256" key="1">
    <source>
        <dbReference type="SAM" id="Phobius"/>
    </source>
</evidence>
<gene>
    <name evidence="2" type="ORF">NDU88_004137</name>
</gene>
<accession>A0AAV7QF26</accession>
<keyword evidence="1" id="KW-0472">Membrane</keyword>
<dbReference type="Proteomes" id="UP001066276">
    <property type="component" value="Chromosome 6"/>
</dbReference>
<keyword evidence="1" id="KW-0812">Transmembrane</keyword>